<comment type="caution">
    <text evidence="4">The sequence shown here is derived from an EMBL/GenBank/DDBJ whole genome shotgun (WGS) entry which is preliminary data.</text>
</comment>
<name>A0A3S3M9A6_9MAGN</name>
<dbReference type="PANTHER" id="PTHR47434:SF2">
    <property type="entry name" value="PROTEIN PTST HOMOLOG 3, CHLOROPLASTIC"/>
    <property type="match status" value="1"/>
</dbReference>
<organism evidence="4 5">
    <name type="scientific">Cinnamomum micranthum f. kanehirae</name>
    <dbReference type="NCBI Taxonomy" id="337451"/>
    <lineage>
        <taxon>Eukaryota</taxon>
        <taxon>Viridiplantae</taxon>
        <taxon>Streptophyta</taxon>
        <taxon>Embryophyta</taxon>
        <taxon>Tracheophyta</taxon>
        <taxon>Spermatophyta</taxon>
        <taxon>Magnoliopsida</taxon>
        <taxon>Magnoliidae</taxon>
        <taxon>Laurales</taxon>
        <taxon>Lauraceae</taxon>
        <taxon>Cinnamomum</taxon>
    </lineage>
</organism>
<evidence type="ECO:0000313" key="4">
    <source>
        <dbReference type="EMBL" id="RWR79380.1"/>
    </source>
</evidence>
<evidence type="ECO:0000259" key="3">
    <source>
        <dbReference type="Pfam" id="PF16561"/>
    </source>
</evidence>
<accession>A0A3S3M9A6</accession>
<sequence length="422" mass="47673">MALYHLQTFSYSSDKFRSFFTGTQILKWEETHCFPPLKMLTIDCSGKKSRGGSEQLKATRTAKSNAELCNELREFNSMAGLPENHVPLMKELCQHGRKDLASIVRRRGYKLLAELLTNITKQEAVVVRNNDENQDTSNGRGNDSSEALGKRKTDLVVDLSSSCKAAMVENCFLDTNGVVPVNSDLKTTETHESSISSSLHKRAAAFIKNGELETVEGFKTSKEVALPVKIHTSHRDNVLTSDSFNSVKFDNDLVDQADKRDNQIEIDRLKAMLREKESELSHLKQQIKKEKLALSSIQEKANNEIGNAQRILSIKDAELHAAEESLSGLKEVRIDYWGTGETVEVAGSFNGWHHPIKMDLRHSAETMTQNGSSKSVLWSTVLWFYPGIYEIKFVIDGHWRIDSQREFITRGNIQNNILRVER</sequence>
<feature type="region of interest" description="Disordered" evidence="2">
    <location>
        <begin position="127"/>
        <end position="147"/>
    </location>
</feature>
<dbReference type="Gene3D" id="2.60.40.10">
    <property type="entry name" value="Immunoglobulins"/>
    <property type="match status" value="1"/>
</dbReference>
<dbReference type="AlphaFoldDB" id="A0A3S3M9A6"/>
<gene>
    <name evidence="4" type="ORF">CKAN_00795200</name>
</gene>
<feature type="compositionally biased region" description="Polar residues" evidence="2">
    <location>
        <begin position="135"/>
        <end position="145"/>
    </location>
</feature>
<keyword evidence="1" id="KW-0175">Coiled coil</keyword>
<dbReference type="InterPro" id="IPR013783">
    <property type="entry name" value="Ig-like_fold"/>
</dbReference>
<dbReference type="SUPFAM" id="SSF81296">
    <property type="entry name" value="E set domains"/>
    <property type="match status" value="1"/>
</dbReference>
<dbReference type="CDD" id="cd02859">
    <property type="entry name" value="E_set_AMPKbeta_like_N"/>
    <property type="match status" value="1"/>
</dbReference>
<evidence type="ECO:0000256" key="2">
    <source>
        <dbReference type="SAM" id="MobiDB-lite"/>
    </source>
</evidence>
<dbReference type="InterPro" id="IPR032640">
    <property type="entry name" value="AMPK1_CBM"/>
</dbReference>
<evidence type="ECO:0000313" key="5">
    <source>
        <dbReference type="Proteomes" id="UP000283530"/>
    </source>
</evidence>
<keyword evidence="5" id="KW-1185">Reference proteome</keyword>
<dbReference type="Pfam" id="PF16561">
    <property type="entry name" value="AMPK1_CBM"/>
    <property type="match status" value="1"/>
</dbReference>
<reference evidence="4 5" key="1">
    <citation type="journal article" date="2019" name="Nat. Plants">
        <title>Stout camphor tree genome fills gaps in understanding of flowering plant genome evolution.</title>
        <authorList>
            <person name="Chaw S.M."/>
            <person name="Liu Y.C."/>
            <person name="Wu Y.W."/>
            <person name="Wang H.Y."/>
            <person name="Lin C.I."/>
            <person name="Wu C.S."/>
            <person name="Ke H.M."/>
            <person name="Chang L.Y."/>
            <person name="Hsu C.Y."/>
            <person name="Yang H.T."/>
            <person name="Sudianto E."/>
            <person name="Hsu M.H."/>
            <person name="Wu K.P."/>
            <person name="Wang L.N."/>
            <person name="Leebens-Mack J.H."/>
            <person name="Tsai I.J."/>
        </authorList>
    </citation>
    <scope>NUCLEOTIDE SEQUENCE [LARGE SCALE GENOMIC DNA]</scope>
    <source>
        <strain evidence="5">cv. Chaw 1501</strain>
        <tissue evidence="4">Young leaves</tissue>
    </source>
</reference>
<dbReference type="EMBL" id="QPKB01000003">
    <property type="protein sequence ID" value="RWR79380.1"/>
    <property type="molecule type" value="Genomic_DNA"/>
</dbReference>
<dbReference type="Proteomes" id="UP000283530">
    <property type="component" value="Unassembled WGS sequence"/>
</dbReference>
<feature type="coiled-coil region" evidence="1">
    <location>
        <begin position="259"/>
        <end position="300"/>
    </location>
</feature>
<protein>
    <submittedName>
        <fullName evidence="4">Protein PTST, chloroplastic-like protein isoform X3</fullName>
    </submittedName>
</protein>
<dbReference type="GO" id="GO:0009507">
    <property type="term" value="C:chloroplast"/>
    <property type="evidence" value="ECO:0007669"/>
    <property type="project" value="UniProtKB-ARBA"/>
</dbReference>
<proteinExistence type="predicted"/>
<dbReference type="PANTHER" id="PTHR47434">
    <property type="entry name" value="PROTEIN PTST HOMOLOG 3, CHLOROPLASTIC"/>
    <property type="match status" value="1"/>
</dbReference>
<evidence type="ECO:0000256" key="1">
    <source>
        <dbReference type="SAM" id="Coils"/>
    </source>
</evidence>
<dbReference type="InterPro" id="IPR014756">
    <property type="entry name" value="Ig_E-set"/>
</dbReference>
<dbReference type="OrthoDB" id="531008at2759"/>
<feature type="domain" description="AMP-activated protein kinase glycogen-binding" evidence="3">
    <location>
        <begin position="332"/>
        <end position="421"/>
    </location>
</feature>